<dbReference type="PATRIC" id="fig|60890.4.peg.1106"/>
<dbReference type="PANTHER" id="PTHR43718:SF2">
    <property type="entry name" value="LON PROTEASE HOMOLOG, MITOCHONDRIAL"/>
    <property type="match status" value="1"/>
</dbReference>
<reference evidence="2 3" key="1">
    <citation type="submission" date="2016-04" db="EMBL/GenBank/DDBJ databases">
        <authorList>
            <person name="Evans L.H."/>
            <person name="Alamgir A."/>
            <person name="Owens N."/>
            <person name="Weber N.D."/>
            <person name="Virtaneva K."/>
            <person name="Barbian K."/>
            <person name="Babar A."/>
            <person name="Rosenke K."/>
        </authorList>
    </citation>
    <scope>NUCLEOTIDE SEQUENCE [LARGE SCALE GENOMIC DNA]</scope>
    <source>
        <strain evidence="2 3">JL2886</strain>
    </source>
</reference>
<dbReference type="GO" id="GO:0004176">
    <property type="term" value="F:ATP-dependent peptidase activity"/>
    <property type="evidence" value="ECO:0007669"/>
    <property type="project" value="InterPro"/>
</dbReference>
<protein>
    <recommendedName>
        <fullName evidence="1">ATPase AAA-type core domain-containing protein</fullName>
    </recommendedName>
</protein>
<dbReference type="PANTHER" id="PTHR43718">
    <property type="entry name" value="LON PROTEASE"/>
    <property type="match status" value="1"/>
</dbReference>
<evidence type="ECO:0000259" key="1">
    <source>
        <dbReference type="Pfam" id="PF00004"/>
    </source>
</evidence>
<dbReference type="InterPro" id="IPR027065">
    <property type="entry name" value="Lon_Prtase"/>
</dbReference>
<dbReference type="GO" id="GO:0016887">
    <property type="term" value="F:ATP hydrolysis activity"/>
    <property type="evidence" value="ECO:0007669"/>
    <property type="project" value="InterPro"/>
</dbReference>
<proteinExistence type="predicted"/>
<evidence type="ECO:0000313" key="3">
    <source>
        <dbReference type="Proteomes" id="UP000092565"/>
    </source>
</evidence>
<dbReference type="GO" id="GO:0005524">
    <property type="term" value="F:ATP binding"/>
    <property type="evidence" value="ECO:0007669"/>
    <property type="project" value="InterPro"/>
</dbReference>
<dbReference type="Gene3D" id="3.40.50.300">
    <property type="entry name" value="P-loop containing nucleotide triphosphate hydrolases"/>
    <property type="match status" value="1"/>
</dbReference>
<evidence type="ECO:0000313" key="2">
    <source>
        <dbReference type="EMBL" id="ANP36051.1"/>
    </source>
</evidence>
<dbReference type="Pfam" id="PF00004">
    <property type="entry name" value="AAA"/>
    <property type="match status" value="1"/>
</dbReference>
<organism evidence="2 3">
    <name type="scientific">Phaeobacter gallaeciensis</name>
    <dbReference type="NCBI Taxonomy" id="60890"/>
    <lineage>
        <taxon>Bacteria</taxon>
        <taxon>Pseudomonadati</taxon>
        <taxon>Pseudomonadota</taxon>
        <taxon>Alphaproteobacteria</taxon>
        <taxon>Rhodobacterales</taxon>
        <taxon>Roseobacteraceae</taxon>
        <taxon>Phaeobacter</taxon>
    </lineage>
</organism>
<dbReference type="GO" id="GO:0006515">
    <property type="term" value="P:protein quality control for misfolded or incompletely synthesized proteins"/>
    <property type="evidence" value="ECO:0007669"/>
    <property type="project" value="TreeGrafter"/>
</dbReference>
<dbReference type="InterPro" id="IPR003959">
    <property type="entry name" value="ATPase_AAA_core"/>
</dbReference>
<dbReference type="EMBL" id="CP015124">
    <property type="protein sequence ID" value="ANP36051.1"/>
    <property type="molecule type" value="Genomic_DNA"/>
</dbReference>
<dbReference type="OrthoDB" id="5297432at2"/>
<gene>
    <name evidence="2" type="ORF">JL2886_01130</name>
</gene>
<dbReference type="InterPro" id="IPR027417">
    <property type="entry name" value="P-loop_NTPase"/>
</dbReference>
<dbReference type="RefSeq" id="WP_116560340.1">
    <property type="nucleotide sequence ID" value="NZ_JARCJF010000008.1"/>
</dbReference>
<name>A0A1B0ZPL6_9RHOB</name>
<accession>A0A1B0ZPL6</accession>
<dbReference type="AlphaFoldDB" id="A0A1B0ZPL6"/>
<keyword evidence="3" id="KW-1185">Reference proteome</keyword>
<dbReference type="GO" id="GO:0004252">
    <property type="term" value="F:serine-type endopeptidase activity"/>
    <property type="evidence" value="ECO:0007669"/>
    <property type="project" value="InterPro"/>
</dbReference>
<dbReference type="Proteomes" id="UP000092565">
    <property type="component" value="Chromosome"/>
</dbReference>
<feature type="domain" description="ATPase AAA-type core" evidence="1">
    <location>
        <begin position="158"/>
        <end position="299"/>
    </location>
</feature>
<dbReference type="SUPFAM" id="SSF52540">
    <property type="entry name" value="P-loop containing nucleoside triphosphate hydrolases"/>
    <property type="match status" value="1"/>
</dbReference>
<sequence length="366" mass="40438">MMSKIKFIEAEFYDANADKRAIRWRLERFLKVRRAPERGIVPPDPDAPSDLLRWESDLALVELGREVEGRIDRRAGRVVETRAALAGLSHLKYEDLKALKVLRNGAELIRIRSEQQADEIAAGIHENMPWMAPATDFLWKSMRRSFRNGDAGFRLPPVLLDGPPGIGKSMWARQLSTALGVPRCGVEATAEQASFSIVGAQRGWASALPGRPLTTILKHLIANPVVVVDEVEKAGTANSTKGTSFGLTEGLLSLLEPSSAISWQCPYYQVGFDMSWISWVLTSNTLATLPAPLLSRLEVMRLPAIPVAELTDFARREGMRRGLTQSSVEAVVETLDIAGRGAELNLRHVTRMLTRGEAMEVAGIRH</sequence>